<accession>A0A1Y2M4I3</accession>
<dbReference type="PANTHER" id="PTHR39639:SF1">
    <property type="entry name" value="DUF262 DOMAIN-CONTAINING PROTEIN"/>
    <property type="match status" value="1"/>
</dbReference>
<evidence type="ECO:0000313" key="3">
    <source>
        <dbReference type="Proteomes" id="UP000193240"/>
    </source>
</evidence>
<reference evidence="2 3" key="1">
    <citation type="journal article" date="2017" name="Genome Announc.">
        <title>Genome sequence of the saprophytic ascomycete Epicoccum nigrum ICMP 19927 strain isolated from New Zealand.</title>
        <authorList>
            <person name="Fokin M."/>
            <person name="Fleetwood D."/>
            <person name="Weir B.S."/>
            <person name="Villas-Boas S.G."/>
        </authorList>
    </citation>
    <scope>NUCLEOTIDE SEQUENCE [LARGE SCALE GENOMIC DNA]</scope>
    <source>
        <strain evidence="2 3">ICMP 19927</strain>
    </source>
</reference>
<sequence>MSRPSRREMVCGIAKQFRPSTDPCRWFCEAADGKRRRTISEQQQRDFYNKEFVFTEYNNLSPEQEEDLFARVQMGMQLNLAEKMRASTGPWQELARLFVEDFDSVCSLMKDRARLKDFQLTLACFSQIVEYMHPTAANGIPILKTSYTQIPKLLSNKDAVNDGLESHLASVWNTFQDLVQADPNTFANGNKYLRGVQTFAPVEMVAVTALISVYSETRNNRLLLGDIQAMRTAIRENFIDLRLNATVWRWCWEYIDNLEAIRGAIDGSTVDRRTKQRTEKDGTTPVHGVTAGSTAASITAAAAASKRGRKTARTKRPAPAVGIDIPVVVKQELTASGSPSAKRQRTGDTCPGGSTVGNGQPQTLLSSSTSPGLPQNRQSQELHYSPMPTYASTRSSPPTARRAHQTTSAATSAASPSVHDGSSSTETKNRWIHPRHPSEASQQRITTLNSYQSVPKPDRHRVADGPSHFSGPPTGADPRVPISPMISRPSTSRLDPSPFQLDGSKNSAIPAKQVASPPQPVRKAEINTPRHNRRQMDNVIDLTDDTEQARQDLLSSLKSRPKFPAQQRPRIKTELMRTSQELPTRSNNPYAVLRRD</sequence>
<keyword evidence="3" id="KW-1185">Reference proteome</keyword>
<evidence type="ECO:0000256" key="1">
    <source>
        <dbReference type="SAM" id="MobiDB-lite"/>
    </source>
</evidence>
<feature type="compositionally biased region" description="Low complexity" evidence="1">
    <location>
        <begin position="405"/>
        <end position="417"/>
    </location>
</feature>
<protein>
    <submittedName>
        <fullName evidence="2">Uncharacterized protein</fullName>
    </submittedName>
</protein>
<organism evidence="2 3">
    <name type="scientific">Epicoccum nigrum</name>
    <name type="common">Soil fungus</name>
    <name type="synonym">Epicoccum purpurascens</name>
    <dbReference type="NCBI Taxonomy" id="105696"/>
    <lineage>
        <taxon>Eukaryota</taxon>
        <taxon>Fungi</taxon>
        <taxon>Dikarya</taxon>
        <taxon>Ascomycota</taxon>
        <taxon>Pezizomycotina</taxon>
        <taxon>Dothideomycetes</taxon>
        <taxon>Pleosporomycetidae</taxon>
        <taxon>Pleosporales</taxon>
        <taxon>Pleosporineae</taxon>
        <taxon>Didymellaceae</taxon>
        <taxon>Epicoccum</taxon>
    </lineage>
</organism>
<dbReference type="PANTHER" id="PTHR39639">
    <property type="entry name" value="CHROMOSOME 16, WHOLE GENOME SHOTGUN SEQUENCE"/>
    <property type="match status" value="1"/>
</dbReference>
<gene>
    <name evidence="2" type="ORF">B5807_05028</name>
</gene>
<feature type="compositionally biased region" description="Low complexity" evidence="1">
    <location>
        <begin position="359"/>
        <end position="375"/>
    </location>
</feature>
<feature type="region of interest" description="Disordered" evidence="1">
    <location>
        <begin position="334"/>
        <end position="540"/>
    </location>
</feature>
<dbReference type="AlphaFoldDB" id="A0A1Y2M4I3"/>
<evidence type="ECO:0000313" key="2">
    <source>
        <dbReference type="EMBL" id="OSS50377.1"/>
    </source>
</evidence>
<feature type="region of interest" description="Disordered" evidence="1">
    <location>
        <begin position="271"/>
        <end position="294"/>
    </location>
</feature>
<dbReference type="OMA" id="RFNTETY"/>
<feature type="compositionally biased region" description="Basic and acidic residues" evidence="1">
    <location>
        <begin position="271"/>
        <end position="282"/>
    </location>
</feature>
<dbReference type="STRING" id="105696.A0A1Y2M4I3"/>
<dbReference type="EMBL" id="KZ107842">
    <property type="protein sequence ID" value="OSS50377.1"/>
    <property type="molecule type" value="Genomic_DNA"/>
</dbReference>
<proteinExistence type="predicted"/>
<feature type="region of interest" description="Disordered" evidence="1">
    <location>
        <begin position="554"/>
        <end position="596"/>
    </location>
</feature>
<feature type="compositionally biased region" description="Polar residues" evidence="1">
    <location>
        <begin position="576"/>
        <end position="589"/>
    </location>
</feature>
<feature type="compositionally biased region" description="Polar residues" evidence="1">
    <location>
        <begin position="439"/>
        <end position="453"/>
    </location>
</feature>
<name>A0A1Y2M4I3_EPING</name>
<dbReference type="InParanoid" id="A0A1Y2M4I3"/>
<dbReference type="Proteomes" id="UP000193240">
    <property type="component" value="Unassembled WGS sequence"/>
</dbReference>